<dbReference type="EMBL" id="JADFUA010000003">
    <property type="protein sequence ID" value="MBE9609189.1"/>
    <property type="molecule type" value="Genomic_DNA"/>
</dbReference>
<dbReference type="RefSeq" id="WP_194115703.1">
    <property type="nucleotide sequence ID" value="NZ_JADFUA010000003.1"/>
</dbReference>
<keyword evidence="4" id="KW-1185">Reference proteome</keyword>
<protein>
    <recommendedName>
        <fullName evidence="5">CopL family metal-binding regulatory protein</fullName>
    </recommendedName>
</protein>
<feature type="signal peptide" evidence="2">
    <location>
        <begin position="1"/>
        <end position="21"/>
    </location>
</feature>
<reference evidence="3 4" key="1">
    <citation type="submission" date="2020-10" db="EMBL/GenBank/DDBJ databases">
        <title>The genome sequence of Chitinilyticum litopenaei 4Y14.</title>
        <authorList>
            <person name="Liu Y."/>
        </authorList>
    </citation>
    <scope>NUCLEOTIDE SEQUENCE [LARGE SCALE GENOMIC DNA]</scope>
    <source>
        <strain evidence="3 4">4Y14</strain>
    </source>
</reference>
<evidence type="ECO:0000256" key="1">
    <source>
        <dbReference type="SAM" id="MobiDB-lite"/>
    </source>
</evidence>
<keyword evidence="2" id="KW-0732">Signal</keyword>
<feature type="chain" id="PRO_5035328559" description="CopL family metal-binding regulatory protein" evidence="2">
    <location>
        <begin position="22"/>
        <end position="125"/>
    </location>
</feature>
<evidence type="ECO:0000313" key="3">
    <source>
        <dbReference type="EMBL" id="MBE9609189.1"/>
    </source>
</evidence>
<feature type="region of interest" description="Disordered" evidence="1">
    <location>
        <begin position="33"/>
        <end position="56"/>
    </location>
</feature>
<evidence type="ECO:0000313" key="4">
    <source>
        <dbReference type="Proteomes" id="UP000604481"/>
    </source>
</evidence>
<gene>
    <name evidence="3" type="ORF">INR99_07495</name>
</gene>
<name>A0A8J7KE80_9NEIS</name>
<sequence>MRRLTLSLLLLFCLSLFSAGAAALRLPAEPPLQASQLQGPKQSEHCSGHAESAPLQKPAAQADSHCAAAGDCLQQCLAHCLPAVALAPLAPALRVAAVAPRFLPDYRLAMVYPPAAPPPRLRLQS</sequence>
<comment type="caution">
    <text evidence="3">The sequence shown here is derived from an EMBL/GenBank/DDBJ whole genome shotgun (WGS) entry which is preliminary data.</text>
</comment>
<proteinExistence type="predicted"/>
<accession>A0A8J7KE80</accession>
<dbReference type="AlphaFoldDB" id="A0A8J7KE80"/>
<dbReference type="Proteomes" id="UP000604481">
    <property type="component" value="Unassembled WGS sequence"/>
</dbReference>
<evidence type="ECO:0000256" key="2">
    <source>
        <dbReference type="SAM" id="SignalP"/>
    </source>
</evidence>
<evidence type="ECO:0008006" key="5">
    <source>
        <dbReference type="Google" id="ProtNLM"/>
    </source>
</evidence>
<organism evidence="3 4">
    <name type="scientific">Chitinilyticum piscinae</name>
    <dbReference type="NCBI Taxonomy" id="2866724"/>
    <lineage>
        <taxon>Bacteria</taxon>
        <taxon>Pseudomonadati</taxon>
        <taxon>Pseudomonadota</taxon>
        <taxon>Betaproteobacteria</taxon>
        <taxon>Neisseriales</taxon>
        <taxon>Chitinibacteraceae</taxon>
        <taxon>Chitinilyticum</taxon>
    </lineage>
</organism>